<gene>
    <name evidence="1" type="ORF">RUMCAL_02545</name>
</gene>
<dbReference type="AlphaFoldDB" id="U2JZ19"/>
<evidence type="ECO:0000313" key="2">
    <source>
        <dbReference type="Proteomes" id="UP000016662"/>
    </source>
</evidence>
<name>U2JZ19_9FIRM</name>
<dbReference type="STRING" id="411473.RUMCAL_02545"/>
<proteinExistence type="predicted"/>
<keyword evidence="2" id="KW-1185">Reference proteome</keyword>
<accession>U2JZ19</accession>
<sequence>MQQIVCIAVTRLAYLLPKLCTAQEKIPLETLENAASSPPDGFVDLCFPCQNDAYSNIL</sequence>
<organism evidence="1 2">
    <name type="scientific">Ruminococcus callidus ATCC 27760</name>
    <dbReference type="NCBI Taxonomy" id="411473"/>
    <lineage>
        <taxon>Bacteria</taxon>
        <taxon>Bacillati</taxon>
        <taxon>Bacillota</taxon>
        <taxon>Clostridia</taxon>
        <taxon>Eubacteriales</taxon>
        <taxon>Oscillospiraceae</taxon>
        <taxon>Ruminococcus</taxon>
    </lineage>
</organism>
<dbReference type="EMBL" id="AWVF01000306">
    <property type="protein sequence ID" value="ERJ91526.1"/>
    <property type="molecule type" value="Genomic_DNA"/>
</dbReference>
<reference evidence="1 2" key="1">
    <citation type="submission" date="2013-07" db="EMBL/GenBank/DDBJ databases">
        <authorList>
            <person name="Weinstock G."/>
            <person name="Sodergren E."/>
            <person name="Wylie T."/>
            <person name="Fulton L."/>
            <person name="Fulton R."/>
            <person name="Fronick C."/>
            <person name="O'Laughlin M."/>
            <person name="Godfrey J."/>
            <person name="Miner T."/>
            <person name="Herter B."/>
            <person name="Appelbaum E."/>
            <person name="Cordes M."/>
            <person name="Lek S."/>
            <person name="Wollam A."/>
            <person name="Pepin K.H."/>
            <person name="Palsikar V.B."/>
            <person name="Mitreva M."/>
            <person name="Wilson R.K."/>
        </authorList>
    </citation>
    <scope>NUCLEOTIDE SEQUENCE [LARGE SCALE GENOMIC DNA]</scope>
    <source>
        <strain evidence="1 2">ATCC 27760</strain>
    </source>
</reference>
<evidence type="ECO:0000313" key="1">
    <source>
        <dbReference type="EMBL" id="ERJ91526.1"/>
    </source>
</evidence>
<dbReference type="HOGENOM" id="CLU_2976564_0_0_9"/>
<comment type="caution">
    <text evidence="1">The sequence shown here is derived from an EMBL/GenBank/DDBJ whole genome shotgun (WGS) entry which is preliminary data.</text>
</comment>
<dbReference type="Proteomes" id="UP000016662">
    <property type="component" value="Unassembled WGS sequence"/>
</dbReference>
<dbReference type="PATRIC" id="fig|411473.3.peg.2127"/>
<protein>
    <submittedName>
        <fullName evidence="1">Uncharacterized protein</fullName>
    </submittedName>
</protein>